<keyword evidence="3" id="KW-0255">Endonuclease</keyword>
<dbReference type="GO" id="GO:0004519">
    <property type="term" value="F:endonuclease activity"/>
    <property type="evidence" value="ECO:0007669"/>
    <property type="project" value="UniProtKB-KW"/>
</dbReference>
<evidence type="ECO:0000256" key="3">
    <source>
        <dbReference type="ARBA" id="ARBA00022759"/>
    </source>
</evidence>
<dbReference type="GO" id="GO:0016787">
    <property type="term" value="F:hydrolase activity"/>
    <property type="evidence" value="ECO:0007669"/>
    <property type="project" value="UniProtKB-KW"/>
</dbReference>
<keyword evidence="8" id="KW-1185">Reference proteome</keyword>
<dbReference type="AlphaFoldDB" id="A0A4R2LCM4"/>
<dbReference type="GO" id="GO:0051607">
    <property type="term" value="P:defense response to virus"/>
    <property type="evidence" value="ECO:0007669"/>
    <property type="project" value="UniProtKB-KW"/>
</dbReference>
<evidence type="ECO:0000256" key="6">
    <source>
        <dbReference type="ARBA" id="ARBA00023118"/>
    </source>
</evidence>
<protein>
    <submittedName>
        <fullName evidence="7">CRISPR associated protein Cas1 family</fullName>
    </submittedName>
</protein>
<keyword evidence="4" id="KW-0378">Hydrolase</keyword>
<keyword evidence="1" id="KW-0540">Nuclease</keyword>
<proteinExistence type="predicted"/>
<dbReference type="Gene3D" id="3.100.10.20">
    <property type="entry name" value="CRISPR-associated endonuclease Cas1, N-terminal domain"/>
    <property type="match status" value="1"/>
</dbReference>
<evidence type="ECO:0000256" key="1">
    <source>
        <dbReference type="ARBA" id="ARBA00022722"/>
    </source>
</evidence>
<name>A0A4R2LCM4_9GAMM</name>
<dbReference type="InterPro" id="IPR002729">
    <property type="entry name" value="CRISPR-assoc_Cas1"/>
</dbReference>
<dbReference type="GO" id="GO:0046872">
    <property type="term" value="F:metal ion binding"/>
    <property type="evidence" value="ECO:0007669"/>
    <property type="project" value="UniProtKB-KW"/>
</dbReference>
<organism evidence="7 8">
    <name type="scientific">Plasticicumulans lactativorans</name>
    <dbReference type="NCBI Taxonomy" id="1133106"/>
    <lineage>
        <taxon>Bacteria</taxon>
        <taxon>Pseudomonadati</taxon>
        <taxon>Pseudomonadota</taxon>
        <taxon>Gammaproteobacteria</taxon>
        <taxon>Candidatus Competibacteraceae</taxon>
        <taxon>Plasticicumulans</taxon>
    </lineage>
</organism>
<reference evidence="7 8" key="1">
    <citation type="submission" date="2019-03" db="EMBL/GenBank/DDBJ databases">
        <title>Genomic Encyclopedia of Type Strains, Phase IV (KMG-IV): sequencing the most valuable type-strain genomes for metagenomic binning, comparative biology and taxonomic classification.</title>
        <authorList>
            <person name="Goeker M."/>
        </authorList>
    </citation>
    <scope>NUCLEOTIDE SEQUENCE [LARGE SCALE GENOMIC DNA]</scope>
    <source>
        <strain evidence="7 8">DSM 25287</strain>
    </source>
</reference>
<keyword evidence="5" id="KW-0460">Magnesium</keyword>
<dbReference type="EMBL" id="SLWY01000013">
    <property type="protein sequence ID" value="TCO80598.1"/>
    <property type="molecule type" value="Genomic_DNA"/>
</dbReference>
<accession>A0A4R2LCM4</accession>
<comment type="caution">
    <text evidence="7">The sequence shown here is derived from an EMBL/GenBank/DDBJ whole genome shotgun (WGS) entry which is preliminary data.</text>
</comment>
<evidence type="ECO:0000256" key="5">
    <source>
        <dbReference type="ARBA" id="ARBA00022842"/>
    </source>
</evidence>
<evidence type="ECO:0000313" key="8">
    <source>
        <dbReference type="Proteomes" id="UP000295765"/>
    </source>
</evidence>
<dbReference type="InterPro" id="IPR042211">
    <property type="entry name" value="CRISPR-assoc_Cas1_N"/>
</dbReference>
<dbReference type="Proteomes" id="UP000295765">
    <property type="component" value="Unassembled WGS sequence"/>
</dbReference>
<evidence type="ECO:0000256" key="4">
    <source>
        <dbReference type="ARBA" id="ARBA00022801"/>
    </source>
</evidence>
<dbReference type="GO" id="GO:0043571">
    <property type="term" value="P:maintenance of CRISPR repeat elements"/>
    <property type="evidence" value="ECO:0007669"/>
    <property type="project" value="InterPro"/>
</dbReference>
<dbReference type="RefSeq" id="WP_165904125.1">
    <property type="nucleotide sequence ID" value="NZ_SLWY01000013.1"/>
</dbReference>
<keyword evidence="6" id="KW-0051">Antiviral defense</keyword>
<gene>
    <name evidence="7" type="ORF">EV699_11376</name>
</gene>
<sequence>MRPLYLQGRQGAHVRLDGPALDVRMPQRAPTLFPLLRVSRVVVSGPVQWSTEALLACAERGITVTFLDRNGGVRAYLFGEAGTRESLFHRLGDLLDRADWAERYGDWKRGMASHARRALCRQLRIDTARLPPERLLATLDELERLYAPAQLCHWLHRRLRGWLAGLVAESLVAAGLDAARQRTFGDRLHLTDDLVELLAWDLRLPVLELLLDAHRRRADAVALIDEARLLRLVEGRGERLRRLLRHLLARLHGWAIDLD</sequence>
<dbReference type="GO" id="GO:0003676">
    <property type="term" value="F:nucleic acid binding"/>
    <property type="evidence" value="ECO:0007669"/>
    <property type="project" value="InterPro"/>
</dbReference>
<evidence type="ECO:0000256" key="2">
    <source>
        <dbReference type="ARBA" id="ARBA00022723"/>
    </source>
</evidence>
<keyword evidence="2" id="KW-0479">Metal-binding</keyword>
<evidence type="ECO:0000313" key="7">
    <source>
        <dbReference type="EMBL" id="TCO80598.1"/>
    </source>
</evidence>
<dbReference type="Pfam" id="PF01867">
    <property type="entry name" value="Cas_Cas1"/>
    <property type="match status" value="1"/>
</dbReference>